<dbReference type="OrthoDB" id="2448079at2759"/>
<dbReference type="AlphaFoldDB" id="A0A397UW89"/>
<keyword evidence="2" id="KW-1185">Reference proteome</keyword>
<evidence type="ECO:0000313" key="2">
    <source>
        <dbReference type="Proteomes" id="UP000266673"/>
    </source>
</evidence>
<proteinExistence type="predicted"/>
<reference evidence="1 2" key="1">
    <citation type="submission" date="2018-06" db="EMBL/GenBank/DDBJ databases">
        <title>Comparative genomics reveals the genomic features of Rhizophagus irregularis, R. cerebriforme, R. diaphanum and Gigaspora rosea, and their symbiotic lifestyle signature.</title>
        <authorList>
            <person name="Morin E."/>
            <person name="San Clemente H."/>
            <person name="Chen E.C.H."/>
            <person name="De La Providencia I."/>
            <person name="Hainaut M."/>
            <person name="Kuo A."/>
            <person name="Kohler A."/>
            <person name="Murat C."/>
            <person name="Tang N."/>
            <person name="Roy S."/>
            <person name="Loubradou J."/>
            <person name="Henrissat B."/>
            <person name="Grigoriev I.V."/>
            <person name="Corradi N."/>
            <person name="Roux C."/>
            <person name="Martin F.M."/>
        </authorList>
    </citation>
    <scope>NUCLEOTIDE SEQUENCE [LARGE SCALE GENOMIC DNA]</scope>
    <source>
        <strain evidence="1 2">DAOM 194757</strain>
    </source>
</reference>
<sequence>MRLLKRIRQSQNNYQEALSYTRIFPDEINIRRMNVICEACGVFHFADERTGRDSSIFASCCQKGAIIFKELLPFPDELRILFEKSHPLSSEFFKHIRNYNAAMAFASIVSNIEIPIGKGPCIYRIYSQIYYFLSPETLHLVRYLL</sequence>
<evidence type="ECO:0000313" key="1">
    <source>
        <dbReference type="EMBL" id="RIB13608.1"/>
    </source>
</evidence>
<dbReference type="Proteomes" id="UP000266673">
    <property type="component" value="Unassembled WGS sequence"/>
</dbReference>
<comment type="caution">
    <text evidence="1">The sequence shown here is derived from an EMBL/GenBank/DDBJ whole genome shotgun (WGS) entry which is preliminary data.</text>
</comment>
<organism evidence="1 2">
    <name type="scientific">Gigaspora rosea</name>
    <dbReference type="NCBI Taxonomy" id="44941"/>
    <lineage>
        <taxon>Eukaryota</taxon>
        <taxon>Fungi</taxon>
        <taxon>Fungi incertae sedis</taxon>
        <taxon>Mucoromycota</taxon>
        <taxon>Glomeromycotina</taxon>
        <taxon>Glomeromycetes</taxon>
        <taxon>Diversisporales</taxon>
        <taxon>Gigasporaceae</taxon>
        <taxon>Gigaspora</taxon>
    </lineage>
</organism>
<gene>
    <name evidence="1" type="ORF">C2G38_1720950</name>
</gene>
<protein>
    <submittedName>
        <fullName evidence="1">Uncharacterized protein</fullName>
    </submittedName>
</protein>
<accession>A0A397UW89</accession>
<dbReference type="EMBL" id="QKWP01000908">
    <property type="protein sequence ID" value="RIB13608.1"/>
    <property type="molecule type" value="Genomic_DNA"/>
</dbReference>
<dbReference type="STRING" id="44941.A0A397UW89"/>
<name>A0A397UW89_9GLOM</name>